<reference evidence="4" key="1">
    <citation type="journal article" date="2008" name="Insect Biochem. Mol. Biol.">
        <title>The genome of a lepidopteran model insect, the silkworm Bombyx mori.</title>
        <authorList>
            <consortium name="International Silkworm Genome Consortium"/>
        </authorList>
    </citation>
    <scope>NUCLEOTIDE SEQUENCE [LARGE SCALE GENOMIC DNA]</scope>
    <source>
        <strain evidence="4">p50T</strain>
    </source>
</reference>
<proteinExistence type="predicted"/>
<dbReference type="PANTHER" id="PTHR47331">
    <property type="entry name" value="PHD-TYPE DOMAIN-CONTAINING PROTEIN"/>
    <property type="match status" value="1"/>
</dbReference>
<feature type="domain" description="DUF5641" evidence="2">
    <location>
        <begin position="699"/>
        <end position="761"/>
    </location>
</feature>
<feature type="region of interest" description="Disordered" evidence="1">
    <location>
        <begin position="577"/>
        <end position="596"/>
    </location>
</feature>
<dbReference type="InterPro" id="IPR005312">
    <property type="entry name" value="DUF1759"/>
</dbReference>
<keyword evidence="4" id="KW-1185">Reference proteome</keyword>
<evidence type="ECO:0000313" key="4">
    <source>
        <dbReference type="Proteomes" id="UP000005204"/>
    </source>
</evidence>
<organism evidence="3 4">
    <name type="scientific">Bombyx mori</name>
    <name type="common">Silk moth</name>
    <dbReference type="NCBI Taxonomy" id="7091"/>
    <lineage>
        <taxon>Eukaryota</taxon>
        <taxon>Metazoa</taxon>
        <taxon>Ecdysozoa</taxon>
        <taxon>Arthropoda</taxon>
        <taxon>Hexapoda</taxon>
        <taxon>Insecta</taxon>
        <taxon>Pterygota</taxon>
        <taxon>Neoptera</taxon>
        <taxon>Endopterygota</taxon>
        <taxon>Lepidoptera</taxon>
        <taxon>Glossata</taxon>
        <taxon>Ditrysia</taxon>
        <taxon>Bombycoidea</taxon>
        <taxon>Bombycidae</taxon>
        <taxon>Bombycinae</taxon>
        <taxon>Bombyx</taxon>
    </lineage>
</organism>
<feature type="region of interest" description="Disordered" evidence="1">
    <location>
        <begin position="602"/>
        <end position="624"/>
    </location>
</feature>
<protein>
    <recommendedName>
        <fullName evidence="2">DUF5641 domain-containing protein</fullName>
    </recommendedName>
</protein>
<dbReference type="PANTHER" id="PTHR47331:SF4">
    <property type="entry name" value="PEPTIDASE S1 DOMAIN-CONTAINING PROTEIN"/>
    <property type="match status" value="1"/>
</dbReference>
<dbReference type="EnsemblMetazoa" id="XM_038018546.1">
    <property type="protein sequence ID" value="XP_037874474.1"/>
    <property type="gene ID" value="LOC119630114"/>
</dbReference>
<dbReference type="Pfam" id="PF03564">
    <property type="entry name" value="DUF1759"/>
    <property type="match status" value="1"/>
</dbReference>
<dbReference type="AlphaFoldDB" id="A0A8R2M689"/>
<evidence type="ECO:0000313" key="3">
    <source>
        <dbReference type="EnsemblMetazoa" id="XP_037874474.1"/>
    </source>
</evidence>
<name>A0A8R2M689_BOMMO</name>
<dbReference type="InterPro" id="IPR021109">
    <property type="entry name" value="Peptidase_aspartic_dom_sf"/>
</dbReference>
<dbReference type="Pfam" id="PF18701">
    <property type="entry name" value="DUF5641"/>
    <property type="match status" value="1"/>
</dbReference>
<accession>A0A8R2M689</accession>
<dbReference type="Proteomes" id="UP000005204">
    <property type="component" value="Unassembled WGS sequence"/>
</dbReference>
<feature type="region of interest" description="Disordered" evidence="1">
    <location>
        <begin position="791"/>
        <end position="825"/>
    </location>
</feature>
<dbReference type="CDD" id="cd00303">
    <property type="entry name" value="retropepsin_like"/>
    <property type="match status" value="1"/>
</dbReference>
<reference evidence="3" key="2">
    <citation type="submission" date="2022-06" db="UniProtKB">
        <authorList>
            <consortium name="EnsemblMetazoa"/>
        </authorList>
    </citation>
    <scope>IDENTIFICATION</scope>
    <source>
        <strain evidence="3">p50T (Dazao)</strain>
    </source>
</reference>
<dbReference type="Gene3D" id="2.40.70.10">
    <property type="entry name" value="Acid Proteases"/>
    <property type="match status" value="1"/>
</dbReference>
<feature type="compositionally biased region" description="Basic and acidic residues" evidence="1">
    <location>
        <begin position="803"/>
        <end position="814"/>
    </location>
</feature>
<feature type="compositionally biased region" description="Low complexity" evidence="1">
    <location>
        <begin position="607"/>
        <end position="624"/>
    </location>
</feature>
<dbReference type="InterPro" id="IPR040676">
    <property type="entry name" value="DUF5641"/>
</dbReference>
<evidence type="ECO:0000259" key="2">
    <source>
        <dbReference type="Pfam" id="PF18701"/>
    </source>
</evidence>
<feature type="compositionally biased region" description="Polar residues" evidence="1">
    <location>
        <begin position="815"/>
        <end position="825"/>
    </location>
</feature>
<sequence length="825" mass="92847">MYISLIHDNTRINEISKFHYLRTSLKGNASSVIQSLEFTANNYKIAWELLTERYNNKKNLINNHIQALFNVEQVQKDSSKSLRFLVDIINKNLRSLNILDQPTDQWDVLIIFMMSKKLDFISNRQWEEFKSSLSEQPTLKQFITFLNNRAELLETLSSNKQLHKNPQTDTQVHKSKSFAIVTNNTNQIKHPICPLCKQNHYLFSCDAFRALDVNSRINKVSTYHNLCKNCLRTGHQDKNCRLTHCKYCNARHNTLLHREVDKNTTSNINTENIVLSVHTNSSSNIHSTIAPNHQTNVLLSTAMVKVMDKNGRCHNARALLDNGSTSNFVTSDLCEKLGLPRHNTNSTVIGINSKLSSSTKMCTLSLQACNGSYKASVDCYILPNITTSLPSTFIYKEHIPIPTGIELADPSFNVPSAIDILVGASIFWNILGSNTISLGKHQPTLRESKLGWIVSGSVLQHSSYKNTHTHCHFTQSLESQLSRFWELDSVSSSHSLSKEERECEAIFRETTRRNKKGEFIVTIPLKHSPDVLGYSYTKAKLRFLSVERKLQRDEKLKNDYHNFMREYINLGHMIQNTPHTHKSTSNNHSSNITSDTHSSYITKNVHSSDNTSNNNPSSITSNIQSHNTTLNTSIQQSEPYNTSNIIPKSTSENLHVTSFNKNINNYLPHHGVIRESSTTTKLRVVFDASAATSSEIQMEKSSGQLQIGAMVIIKDKTLPPMMWLLGRIVRLVHGNDGIARVADIATTKGILRRAYNNICPLPVDSSEIHIEKDDSSTPGRMSAPVLHIRAGTTRSAGGSNHHHGIDDSSGEDRTYTATQNTTGTI</sequence>
<evidence type="ECO:0000256" key="1">
    <source>
        <dbReference type="SAM" id="MobiDB-lite"/>
    </source>
</evidence>
<feature type="compositionally biased region" description="Low complexity" evidence="1">
    <location>
        <begin position="583"/>
        <end position="596"/>
    </location>
</feature>